<accession>A0A934V6D1</accession>
<dbReference type="Proteomes" id="UP000635245">
    <property type="component" value="Unassembled WGS sequence"/>
</dbReference>
<evidence type="ECO:0000313" key="3">
    <source>
        <dbReference type="EMBL" id="MBK1786594.1"/>
    </source>
</evidence>
<sequence>MNIIGNGFLAGHFRTYFGSRQLGATIVAAGASTTVADNQADFDREANLIYDIARRCRAGGSTLVLLSTAAPAMYGSADSPCAEDGPVYPPTPYGRHKLALERVCALSGAPWLVLRLTNIVGPGQPPGQLLPTLTRHVLAGEVTVHRGAHRDLFDVRQLPPVLDSLLTRKVTGEVVNIATGNPVEVENVVQGIERRLGRTAQRNYVSRPADRVLVDVTKVRRLVPEFAELNFAEGYLDAMLDHYFKDSRQEFLAPGP</sequence>
<keyword evidence="4" id="KW-1185">Reference proteome</keyword>
<evidence type="ECO:0000256" key="1">
    <source>
        <dbReference type="ARBA" id="ARBA00007637"/>
    </source>
</evidence>
<dbReference type="AlphaFoldDB" id="A0A934V6D1"/>
<evidence type="ECO:0000259" key="2">
    <source>
        <dbReference type="Pfam" id="PF01370"/>
    </source>
</evidence>
<dbReference type="Pfam" id="PF01370">
    <property type="entry name" value="Epimerase"/>
    <property type="match status" value="1"/>
</dbReference>
<name>A0A934V6D1_9PSEU</name>
<reference evidence="3" key="1">
    <citation type="submission" date="2020-12" db="EMBL/GenBank/DDBJ databases">
        <title>Prauserella sp. ASG 168, a novel actinomycete isolated from cave rock.</title>
        <authorList>
            <person name="Suriyachadkun C."/>
        </authorList>
    </citation>
    <scope>NUCLEOTIDE SEQUENCE</scope>
    <source>
        <strain evidence="3">ASG 168</strain>
    </source>
</reference>
<gene>
    <name evidence="3" type="ORF">JHE00_19880</name>
</gene>
<dbReference type="PANTHER" id="PTHR43000">
    <property type="entry name" value="DTDP-D-GLUCOSE 4,6-DEHYDRATASE-RELATED"/>
    <property type="match status" value="1"/>
</dbReference>
<feature type="domain" description="NAD-dependent epimerase/dehydratase" evidence="2">
    <location>
        <begin position="21"/>
        <end position="178"/>
    </location>
</feature>
<comment type="caution">
    <text evidence="3">The sequence shown here is derived from an EMBL/GenBank/DDBJ whole genome shotgun (WGS) entry which is preliminary data.</text>
</comment>
<evidence type="ECO:0000313" key="4">
    <source>
        <dbReference type="Proteomes" id="UP000635245"/>
    </source>
</evidence>
<comment type="similarity">
    <text evidence="1">Belongs to the NAD(P)-dependent epimerase/dehydratase family.</text>
</comment>
<proteinExistence type="inferred from homology"/>
<organism evidence="3 4">
    <name type="scientific">Prauserella cavernicola</name>
    <dbReference type="NCBI Taxonomy" id="2800127"/>
    <lineage>
        <taxon>Bacteria</taxon>
        <taxon>Bacillati</taxon>
        <taxon>Actinomycetota</taxon>
        <taxon>Actinomycetes</taxon>
        <taxon>Pseudonocardiales</taxon>
        <taxon>Pseudonocardiaceae</taxon>
        <taxon>Prauserella</taxon>
    </lineage>
</organism>
<dbReference type="Gene3D" id="3.40.50.720">
    <property type="entry name" value="NAD(P)-binding Rossmann-like Domain"/>
    <property type="match status" value="1"/>
</dbReference>
<dbReference type="InterPro" id="IPR036291">
    <property type="entry name" value="NAD(P)-bd_dom_sf"/>
</dbReference>
<dbReference type="RefSeq" id="WP_200320173.1">
    <property type="nucleotide sequence ID" value="NZ_JAENJH010000004.1"/>
</dbReference>
<dbReference type="SUPFAM" id="SSF51735">
    <property type="entry name" value="NAD(P)-binding Rossmann-fold domains"/>
    <property type="match status" value="1"/>
</dbReference>
<dbReference type="InterPro" id="IPR001509">
    <property type="entry name" value="Epimerase_deHydtase"/>
</dbReference>
<dbReference type="EMBL" id="JAENJH010000004">
    <property type="protein sequence ID" value="MBK1786594.1"/>
    <property type="molecule type" value="Genomic_DNA"/>
</dbReference>
<protein>
    <submittedName>
        <fullName evidence="3">NAD-dependent epimerase/dehydratase family protein</fullName>
    </submittedName>
</protein>